<organism evidence="7 8">
    <name type="scientific">Natribaculum luteum</name>
    <dbReference type="NCBI Taxonomy" id="1586232"/>
    <lineage>
        <taxon>Archaea</taxon>
        <taxon>Methanobacteriati</taxon>
        <taxon>Methanobacteriota</taxon>
        <taxon>Stenosarchaea group</taxon>
        <taxon>Halobacteria</taxon>
        <taxon>Halobacteriales</taxon>
        <taxon>Natrialbaceae</taxon>
        <taxon>Natribaculum</taxon>
    </lineage>
</organism>
<dbReference type="GeneID" id="71855882"/>
<feature type="domain" description="HTH iclR-type" evidence="5">
    <location>
        <begin position="26"/>
        <end position="85"/>
    </location>
</feature>
<dbReference type="RefSeq" id="WP_246975941.1">
    <property type="nucleotide sequence ID" value="NZ_CP095398.1"/>
</dbReference>
<dbReference type="Gene3D" id="3.30.450.40">
    <property type="match status" value="1"/>
</dbReference>
<dbReference type="GO" id="GO:0006355">
    <property type="term" value="P:regulation of DNA-templated transcription"/>
    <property type="evidence" value="ECO:0007669"/>
    <property type="project" value="UniProtKB-ARBA"/>
</dbReference>
<evidence type="ECO:0000313" key="8">
    <source>
        <dbReference type="Proteomes" id="UP001595821"/>
    </source>
</evidence>
<dbReference type="AlphaFoldDB" id="A0ABD5P2B3"/>
<accession>A0ABD5P2B3</accession>
<evidence type="ECO:0000256" key="2">
    <source>
        <dbReference type="ARBA" id="ARBA00023125"/>
    </source>
</evidence>
<dbReference type="CDD" id="cd00090">
    <property type="entry name" value="HTH_ARSR"/>
    <property type="match status" value="1"/>
</dbReference>
<dbReference type="InterPro" id="IPR050707">
    <property type="entry name" value="HTH_MetabolicPath_Reg"/>
</dbReference>
<dbReference type="SMART" id="SM00346">
    <property type="entry name" value="HTH_ICLR"/>
    <property type="match status" value="1"/>
</dbReference>
<dbReference type="InterPro" id="IPR036390">
    <property type="entry name" value="WH_DNA-bd_sf"/>
</dbReference>
<dbReference type="InterPro" id="IPR036388">
    <property type="entry name" value="WH-like_DNA-bd_sf"/>
</dbReference>
<evidence type="ECO:0000259" key="6">
    <source>
        <dbReference type="PROSITE" id="PS51078"/>
    </source>
</evidence>
<dbReference type="Pfam" id="PF09339">
    <property type="entry name" value="HTH_IclR"/>
    <property type="match status" value="1"/>
</dbReference>
<proteinExistence type="predicted"/>
<feature type="region of interest" description="Disordered" evidence="4">
    <location>
        <begin position="1"/>
        <end position="23"/>
    </location>
</feature>
<keyword evidence="2" id="KW-0238">DNA-binding</keyword>
<evidence type="ECO:0000256" key="1">
    <source>
        <dbReference type="ARBA" id="ARBA00023015"/>
    </source>
</evidence>
<dbReference type="Proteomes" id="UP001595821">
    <property type="component" value="Unassembled WGS sequence"/>
</dbReference>
<dbReference type="InterPro" id="IPR011991">
    <property type="entry name" value="ArsR-like_HTH"/>
</dbReference>
<dbReference type="GO" id="GO:0003677">
    <property type="term" value="F:DNA binding"/>
    <property type="evidence" value="ECO:0007669"/>
    <property type="project" value="UniProtKB-KW"/>
</dbReference>
<keyword evidence="1" id="KW-0805">Transcription regulation</keyword>
<name>A0ABD5P2B3_9EURY</name>
<protein>
    <submittedName>
        <fullName evidence="7">IclR family transcriptional regulator</fullName>
    </submittedName>
</protein>
<dbReference type="SUPFAM" id="SSF55781">
    <property type="entry name" value="GAF domain-like"/>
    <property type="match status" value="1"/>
</dbReference>
<comment type="caution">
    <text evidence="7">The sequence shown here is derived from an EMBL/GenBank/DDBJ whole genome shotgun (WGS) entry which is preliminary data.</text>
</comment>
<dbReference type="EMBL" id="JBHSDJ010000114">
    <property type="protein sequence ID" value="MFC4248101.1"/>
    <property type="molecule type" value="Genomic_DNA"/>
</dbReference>
<dbReference type="InterPro" id="IPR029016">
    <property type="entry name" value="GAF-like_dom_sf"/>
</dbReference>
<dbReference type="PROSITE" id="PS51077">
    <property type="entry name" value="HTH_ICLR"/>
    <property type="match status" value="1"/>
</dbReference>
<dbReference type="Gene3D" id="1.10.10.10">
    <property type="entry name" value="Winged helix-like DNA-binding domain superfamily/Winged helix DNA-binding domain"/>
    <property type="match status" value="1"/>
</dbReference>
<dbReference type="Pfam" id="PF01614">
    <property type="entry name" value="IclR_C"/>
    <property type="match status" value="1"/>
</dbReference>
<dbReference type="PANTHER" id="PTHR30136">
    <property type="entry name" value="HELIX-TURN-HELIX TRANSCRIPTIONAL REGULATOR, ICLR FAMILY"/>
    <property type="match status" value="1"/>
</dbReference>
<evidence type="ECO:0000256" key="3">
    <source>
        <dbReference type="ARBA" id="ARBA00023163"/>
    </source>
</evidence>
<feature type="domain" description="IclR-ED" evidence="6">
    <location>
        <begin position="86"/>
        <end position="269"/>
    </location>
</feature>
<dbReference type="PROSITE" id="PS51078">
    <property type="entry name" value="ICLR_ED"/>
    <property type="match status" value="1"/>
</dbReference>
<evidence type="ECO:0000256" key="4">
    <source>
        <dbReference type="SAM" id="MobiDB-lite"/>
    </source>
</evidence>
<dbReference type="SUPFAM" id="SSF46785">
    <property type="entry name" value="Winged helix' DNA-binding domain"/>
    <property type="match status" value="1"/>
</dbReference>
<sequence>MDDDRTHSPAVKADGEFESSSQSTAVKSNRTLFAIIEALQSRNEAGVTELANETGFSKGTVHKHLQSLEQEGFVVNGDGKYRLGFKFLTMGGALRDEIDLCHQANVKASELGKETGQMVLVSVKERDYGIFTYIDRSRYNIKNFLLGERFQLHATASGKAMLAAHSDEEIKEIVDTQGLSQLTSNTVTDVDELLEKIDVIRERGYALNMEERQRGIRAVSASVIHPNTGMACAMTVAGPAHRLPREELEGTYANAVLGAVNELELEIRY</sequence>
<reference evidence="7 8" key="1">
    <citation type="journal article" date="2014" name="Int. J. Syst. Evol. Microbiol.">
        <title>Complete genome sequence of Corynebacterium casei LMG S-19264T (=DSM 44701T), isolated from a smear-ripened cheese.</title>
        <authorList>
            <consortium name="US DOE Joint Genome Institute (JGI-PGF)"/>
            <person name="Walter F."/>
            <person name="Albersmeier A."/>
            <person name="Kalinowski J."/>
            <person name="Ruckert C."/>
        </authorList>
    </citation>
    <scope>NUCLEOTIDE SEQUENCE [LARGE SCALE GENOMIC DNA]</scope>
    <source>
        <strain evidence="7 8">IBRC-M 10912</strain>
    </source>
</reference>
<evidence type="ECO:0000313" key="7">
    <source>
        <dbReference type="EMBL" id="MFC4248101.1"/>
    </source>
</evidence>
<evidence type="ECO:0000259" key="5">
    <source>
        <dbReference type="PROSITE" id="PS51077"/>
    </source>
</evidence>
<keyword evidence="3" id="KW-0804">Transcription</keyword>
<dbReference type="PANTHER" id="PTHR30136:SF35">
    <property type="entry name" value="HTH-TYPE TRANSCRIPTIONAL REGULATOR RV1719"/>
    <property type="match status" value="1"/>
</dbReference>
<gene>
    <name evidence="7" type="ORF">ACFOZ7_14350</name>
</gene>
<dbReference type="InterPro" id="IPR014757">
    <property type="entry name" value="Tscrpt_reg_IclR_C"/>
</dbReference>
<dbReference type="InterPro" id="IPR005471">
    <property type="entry name" value="Tscrpt_reg_IclR_N"/>
</dbReference>